<dbReference type="SUPFAM" id="SSF51338">
    <property type="entry name" value="Composite domain of metallo-dependent hydrolases"/>
    <property type="match status" value="1"/>
</dbReference>
<sequence>MSNSAVVRWTVGLSAAVAGVFAFAVVRLQQPLSEADVDGPQTYCYQGVRTHDDEQPTAQCFTVEDGRFSRVFAWDDASLTTTPGFVIPGLWDGHGHLLQYGEFLHSVDLFGASSFDDVRGRLRNYVDANPDAGTSEEWIRGVGWDQNVYGRMPTAADIEEDELLRGKFFMLDRIDVHCSWVSQAVLDLLPADIPDVPGGDIIREPGMGVFCDNAMDMLYAIFPAPGREKKRAFRDVSIMSNSAVVRWTVGLSAAVAGVFAFAVVRLQQPLSEADVDGPQTYCYRGVRTHDDEQPTAQCFTVEDGKFSRVFAWDDASLTTTPGFVIPGLWDGHGHLLQYGEFLHSVDLFGAASFDDVRGRLRNYVDANPDAGTSEEWIRGVGWDQNVYGRMPTAADIEEDELLRGKFFMLDRIDVHCSWVSQAVLDLLPADIPDVPGGDIIREPGMGVFCDNAMDMLYAIFPAPGLEKKRAFVSTAMAKLNEVGIVGMHDAGVFPNHLELYADMAGSSSDWTVRVYAMLECAQRNTYCPDAAAKVSRVSDLLSVRSVKLFADGALGSWGSAMIEPYSDRPETSGSLLVNATTLTNLAKSWAAFGYQVNIHAIGDLANRLAIDALEAALVDVCPESGGSGAEVHLAACQADRRFRIEHSQIIHPDDQKRMHALGILPSIQPTHATSDMKYAELRLGPERTATEAYRMRSFLDIGPVLGSDFPVEPPNPFEGIFAAVARKNPATGHGVDGSSDGWHVEEALSLDEALLGFTRGPAFGAFMEGRAGIIKQGALADWVVLDEPLDALEIDDLRSLKVKQTWVGGRIVYEYPGSEGLEVEDL</sequence>
<proteinExistence type="predicted"/>
<dbReference type="InterPro" id="IPR033932">
    <property type="entry name" value="YtcJ-like"/>
</dbReference>
<keyword evidence="1" id="KW-1133">Transmembrane helix</keyword>
<dbReference type="PANTHER" id="PTHR22642:SF2">
    <property type="entry name" value="PROTEIN LONG AFTER FAR-RED 3"/>
    <property type="match status" value="1"/>
</dbReference>
<dbReference type="EMBL" id="CVQH01020751">
    <property type="protein sequence ID" value="CRK28450.1"/>
    <property type="molecule type" value="Genomic_DNA"/>
</dbReference>
<gene>
    <name evidence="3" type="ORF">BN1708_004657</name>
</gene>
<organism evidence="3 4">
    <name type="scientific">Verticillium longisporum</name>
    <name type="common">Verticillium dahliae var. longisporum</name>
    <dbReference type="NCBI Taxonomy" id="100787"/>
    <lineage>
        <taxon>Eukaryota</taxon>
        <taxon>Fungi</taxon>
        <taxon>Dikarya</taxon>
        <taxon>Ascomycota</taxon>
        <taxon>Pezizomycotina</taxon>
        <taxon>Sordariomycetes</taxon>
        <taxon>Hypocreomycetidae</taxon>
        <taxon>Glomerellales</taxon>
        <taxon>Plectosphaerellaceae</taxon>
        <taxon>Verticillium</taxon>
    </lineage>
</organism>
<name>A0A0G4M3K7_VERLO</name>
<evidence type="ECO:0000313" key="3">
    <source>
        <dbReference type="EMBL" id="CRK28450.1"/>
    </source>
</evidence>
<dbReference type="CDD" id="cd01300">
    <property type="entry name" value="YtcJ_like"/>
    <property type="match status" value="1"/>
</dbReference>
<feature type="domain" description="Amidohydrolase 3" evidence="2">
    <location>
        <begin position="85"/>
        <end position="233"/>
    </location>
</feature>
<dbReference type="STRING" id="100787.A0A0G4M3K7"/>
<dbReference type="AlphaFoldDB" id="A0A0G4M3K7"/>
<dbReference type="InterPro" id="IPR032466">
    <property type="entry name" value="Metal_Hydrolase"/>
</dbReference>
<feature type="domain" description="Amidohydrolase 3" evidence="2">
    <location>
        <begin position="323"/>
        <end position="813"/>
    </location>
</feature>
<dbReference type="InterPro" id="IPR011059">
    <property type="entry name" value="Metal-dep_hydrolase_composite"/>
</dbReference>
<keyword evidence="1" id="KW-0472">Membrane</keyword>
<accession>A0A0G4M3K7</accession>
<dbReference type="Pfam" id="PF07969">
    <property type="entry name" value="Amidohydro_3"/>
    <property type="match status" value="2"/>
</dbReference>
<evidence type="ECO:0000259" key="2">
    <source>
        <dbReference type="Pfam" id="PF07969"/>
    </source>
</evidence>
<dbReference type="InterPro" id="IPR013108">
    <property type="entry name" value="Amidohydro_3"/>
</dbReference>
<dbReference type="GO" id="GO:0016810">
    <property type="term" value="F:hydrolase activity, acting on carbon-nitrogen (but not peptide) bonds"/>
    <property type="evidence" value="ECO:0007669"/>
    <property type="project" value="InterPro"/>
</dbReference>
<evidence type="ECO:0000256" key="1">
    <source>
        <dbReference type="SAM" id="Phobius"/>
    </source>
</evidence>
<dbReference type="Gene3D" id="3.20.20.140">
    <property type="entry name" value="Metal-dependent hydrolases"/>
    <property type="match status" value="1"/>
</dbReference>
<dbReference type="Proteomes" id="UP000044602">
    <property type="component" value="Unassembled WGS sequence"/>
</dbReference>
<protein>
    <recommendedName>
        <fullName evidence="2">Amidohydrolase 3 domain-containing protein</fullName>
    </recommendedName>
</protein>
<dbReference type="PANTHER" id="PTHR22642">
    <property type="entry name" value="IMIDAZOLONEPROPIONASE"/>
    <property type="match status" value="1"/>
</dbReference>
<dbReference type="SUPFAM" id="SSF51556">
    <property type="entry name" value="Metallo-dependent hydrolases"/>
    <property type="match status" value="1"/>
</dbReference>
<evidence type="ECO:0000313" key="4">
    <source>
        <dbReference type="Proteomes" id="UP000044602"/>
    </source>
</evidence>
<dbReference type="Gene3D" id="2.30.40.10">
    <property type="entry name" value="Urease, subunit C, domain 1"/>
    <property type="match status" value="1"/>
</dbReference>
<reference evidence="3 4" key="1">
    <citation type="submission" date="2015-05" db="EMBL/GenBank/DDBJ databases">
        <authorList>
            <person name="Wang D.B."/>
            <person name="Wang M."/>
        </authorList>
    </citation>
    <scope>NUCLEOTIDE SEQUENCE [LARGE SCALE GENOMIC DNA]</scope>
    <source>
        <strain evidence="3">VL1</strain>
    </source>
</reference>
<keyword evidence="4" id="KW-1185">Reference proteome</keyword>
<dbReference type="Gene3D" id="3.10.310.70">
    <property type="match status" value="2"/>
</dbReference>
<feature type="transmembrane region" description="Helical" evidence="1">
    <location>
        <begin position="6"/>
        <end position="26"/>
    </location>
</feature>
<keyword evidence="1" id="KW-0812">Transmembrane</keyword>